<evidence type="ECO:0008006" key="3">
    <source>
        <dbReference type="Google" id="ProtNLM"/>
    </source>
</evidence>
<reference evidence="1" key="1">
    <citation type="submission" date="2022-01" db="EMBL/GenBank/DDBJ databases">
        <authorList>
            <person name="King R."/>
        </authorList>
    </citation>
    <scope>NUCLEOTIDE SEQUENCE</scope>
</reference>
<dbReference type="AlphaFoldDB" id="A0A9P0CNR9"/>
<dbReference type="EMBL" id="OV651830">
    <property type="protein sequence ID" value="CAH1105061.1"/>
    <property type="molecule type" value="Genomic_DNA"/>
</dbReference>
<dbReference type="PANTHER" id="PTHR34153:SF2">
    <property type="entry name" value="SI:CH211-262H13.3-RELATED"/>
    <property type="match status" value="1"/>
</dbReference>
<sequence>MILYDTYRRPVRRSIVAPPADKFPLGFGGGVEMNKVLRPMTMRIGKQENGLEFSPDDSLFKKLALPCESPAGLTELNKHLENEENFKIAVTEIFQIGGKDSYDFVRRAMSRIITNGLAAQYSCLGRRNKCSFYTSKVDKLVIEAALRLEKGDQKTIESNISAWLRRSTERLKFIQKRGTDDN</sequence>
<keyword evidence="2" id="KW-1185">Reference proteome</keyword>
<protein>
    <recommendedName>
        <fullName evidence="3">DUF4806 domain-containing protein</fullName>
    </recommendedName>
</protein>
<evidence type="ECO:0000313" key="2">
    <source>
        <dbReference type="Proteomes" id="UP001153636"/>
    </source>
</evidence>
<dbReference type="OrthoDB" id="6784356at2759"/>
<name>A0A9P0CNR9_9CUCU</name>
<dbReference type="PANTHER" id="PTHR34153">
    <property type="entry name" value="SI:CH211-262H13.3-RELATED-RELATED"/>
    <property type="match status" value="1"/>
</dbReference>
<proteinExistence type="predicted"/>
<organism evidence="1 2">
    <name type="scientific">Psylliodes chrysocephalus</name>
    <dbReference type="NCBI Taxonomy" id="3402493"/>
    <lineage>
        <taxon>Eukaryota</taxon>
        <taxon>Metazoa</taxon>
        <taxon>Ecdysozoa</taxon>
        <taxon>Arthropoda</taxon>
        <taxon>Hexapoda</taxon>
        <taxon>Insecta</taxon>
        <taxon>Pterygota</taxon>
        <taxon>Neoptera</taxon>
        <taxon>Endopterygota</taxon>
        <taxon>Coleoptera</taxon>
        <taxon>Polyphaga</taxon>
        <taxon>Cucujiformia</taxon>
        <taxon>Chrysomeloidea</taxon>
        <taxon>Chrysomelidae</taxon>
        <taxon>Galerucinae</taxon>
        <taxon>Alticini</taxon>
        <taxon>Psylliodes</taxon>
    </lineage>
</organism>
<evidence type="ECO:0000313" key="1">
    <source>
        <dbReference type="EMBL" id="CAH1105061.1"/>
    </source>
</evidence>
<dbReference type="Proteomes" id="UP001153636">
    <property type="component" value="Chromosome 18"/>
</dbReference>
<gene>
    <name evidence="1" type="ORF">PSYICH_LOCUS5640</name>
</gene>
<accession>A0A9P0CNR9</accession>